<keyword evidence="9 10" id="KW-0807">Transducer</keyword>
<feature type="transmembrane region" description="Helical" evidence="10">
    <location>
        <begin position="47"/>
        <end position="65"/>
    </location>
</feature>
<keyword evidence="7 10" id="KW-0472">Membrane</keyword>
<dbReference type="Proteomes" id="UP001652740">
    <property type="component" value="Unplaced"/>
</dbReference>
<evidence type="ECO:0000256" key="10">
    <source>
        <dbReference type="RuleBase" id="RU351113"/>
    </source>
</evidence>
<dbReference type="Pfam" id="PF02949">
    <property type="entry name" value="7tm_6"/>
    <property type="match status" value="1"/>
</dbReference>
<dbReference type="RefSeq" id="XP_052758394.1">
    <property type="nucleotide sequence ID" value="XM_052902434.1"/>
</dbReference>
<evidence type="ECO:0000256" key="8">
    <source>
        <dbReference type="ARBA" id="ARBA00023170"/>
    </source>
</evidence>
<dbReference type="PANTHER" id="PTHR21137:SF35">
    <property type="entry name" value="ODORANT RECEPTOR 19A-RELATED"/>
    <property type="match status" value="1"/>
</dbReference>
<comment type="caution">
    <text evidence="10">Lacks conserved residue(s) required for the propagation of feature annotation.</text>
</comment>
<proteinExistence type="inferred from homology"/>
<keyword evidence="6 10" id="KW-1133">Transmembrane helix</keyword>
<accession>A0ABM3N4B6</accession>
<name>A0ABM3N4B6_GALME</name>
<feature type="transmembrane region" description="Helical" evidence="10">
    <location>
        <begin position="279"/>
        <end position="299"/>
    </location>
</feature>
<feature type="transmembrane region" description="Helical" evidence="10">
    <location>
        <begin position="306"/>
        <end position="328"/>
    </location>
</feature>
<evidence type="ECO:0000256" key="6">
    <source>
        <dbReference type="ARBA" id="ARBA00022989"/>
    </source>
</evidence>
<evidence type="ECO:0000313" key="11">
    <source>
        <dbReference type="Proteomes" id="UP001652740"/>
    </source>
</evidence>
<keyword evidence="11" id="KW-1185">Reference proteome</keyword>
<organism evidence="11 12">
    <name type="scientific">Galleria mellonella</name>
    <name type="common">Greater wax moth</name>
    <dbReference type="NCBI Taxonomy" id="7137"/>
    <lineage>
        <taxon>Eukaryota</taxon>
        <taxon>Metazoa</taxon>
        <taxon>Ecdysozoa</taxon>
        <taxon>Arthropoda</taxon>
        <taxon>Hexapoda</taxon>
        <taxon>Insecta</taxon>
        <taxon>Pterygota</taxon>
        <taxon>Neoptera</taxon>
        <taxon>Endopterygota</taxon>
        <taxon>Lepidoptera</taxon>
        <taxon>Glossata</taxon>
        <taxon>Ditrysia</taxon>
        <taxon>Pyraloidea</taxon>
        <taxon>Pyralidae</taxon>
        <taxon>Galleriinae</taxon>
        <taxon>Galleria</taxon>
    </lineage>
</organism>
<comment type="subcellular location">
    <subcellularLocation>
        <location evidence="1 10">Cell membrane</location>
        <topology evidence="1 10">Multi-pass membrane protein</topology>
    </subcellularLocation>
</comment>
<evidence type="ECO:0000256" key="4">
    <source>
        <dbReference type="ARBA" id="ARBA00022692"/>
    </source>
</evidence>
<evidence type="ECO:0000256" key="9">
    <source>
        <dbReference type="ARBA" id="ARBA00023224"/>
    </source>
</evidence>
<evidence type="ECO:0000313" key="12">
    <source>
        <dbReference type="RefSeq" id="XP_052758394.1"/>
    </source>
</evidence>
<keyword evidence="8 10" id="KW-0675">Receptor</keyword>
<feature type="transmembrane region" description="Helical" evidence="10">
    <location>
        <begin position="197"/>
        <end position="220"/>
    </location>
</feature>
<dbReference type="InterPro" id="IPR004117">
    <property type="entry name" value="7tm6_olfct_rcpt"/>
</dbReference>
<keyword evidence="4 10" id="KW-0812">Transmembrane</keyword>
<evidence type="ECO:0000256" key="7">
    <source>
        <dbReference type="ARBA" id="ARBA00023136"/>
    </source>
</evidence>
<dbReference type="GeneID" id="113520082"/>
<keyword evidence="2" id="KW-1003">Cell membrane</keyword>
<feature type="transmembrane region" description="Helical" evidence="10">
    <location>
        <begin position="85"/>
        <end position="104"/>
    </location>
</feature>
<reference evidence="12" key="1">
    <citation type="submission" date="2025-08" db="UniProtKB">
        <authorList>
            <consortium name="RefSeq"/>
        </authorList>
    </citation>
    <scope>IDENTIFICATION</scope>
    <source>
        <tissue evidence="12">Whole larvae</tissue>
    </source>
</reference>
<evidence type="ECO:0000256" key="3">
    <source>
        <dbReference type="ARBA" id="ARBA00022606"/>
    </source>
</evidence>
<keyword evidence="5 10" id="KW-0552">Olfaction</keyword>
<gene>
    <name evidence="12" type="primary">LOC113520082</name>
</gene>
<comment type="similarity">
    <text evidence="10">Belongs to the insect chemoreceptor superfamily. Heteromeric odorant receptor channel (TC 1.A.69) family.</text>
</comment>
<protein>
    <recommendedName>
        <fullName evidence="10">Odorant receptor</fullName>
    </recommendedName>
</protein>
<dbReference type="PANTHER" id="PTHR21137">
    <property type="entry name" value="ODORANT RECEPTOR"/>
    <property type="match status" value="1"/>
</dbReference>
<evidence type="ECO:0000256" key="1">
    <source>
        <dbReference type="ARBA" id="ARBA00004651"/>
    </source>
</evidence>
<keyword evidence="3 10" id="KW-0716">Sensory transduction</keyword>
<sequence>MCLNKMDESIKKTHPEKRLMKFICKNLYYLGCGQYWYESIDRSKFETTIYVLWAIITNVYLYGIIVNECLGHLRSNLTIKERNDLIQFTCAHPSIGLKFIILFIRRDQVKYMLKRLLEGTRSIFSSSDIDKASTQKAVFYCSTLMITTYSTLILTDLEAVIAYYKEGLPIRTEVTYYPKSVDTVAAKIFRFFIELHWWFFVTIMIQVDCLCYCALVYMSFKFKALQVYFEELGKIFSNPDKRSRKEIEKEFKEAFIVGMGLHEDTLDCAKTVQSTLGAIYSIQIFESLSLIVMCLVKLVHAKRNLMFLLADLSYITVMLVLTGVYMMVSGDITHEAYELSTSIFHCGWEMSNNRDIRALAVIAIQRSQVPVYMTGLGLIKLSYANFISVAVDRSRGPQAGANAIGTRWTTKGTLGPQRYGAARDAVVVLAGRSPAVPIRLPRGVWVCMMHFPTEKKKKKQKKSQPIVTNSTRIDHDGFQGRAARANKAYC</sequence>
<evidence type="ECO:0000256" key="5">
    <source>
        <dbReference type="ARBA" id="ARBA00022725"/>
    </source>
</evidence>
<evidence type="ECO:0000256" key="2">
    <source>
        <dbReference type="ARBA" id="ARBA00022475"/>
    </source>
</evidence>